<evidence type="ECO:0000256" key="1">
    <source>
        <dbReference type="ARBA" id="ARBA00012528"/>
    </source>
</evidence>
<comment type="caution">
    <text evidence="5">The sequence shown here is derived from an EMBL/GenBank/DDBJ whole genome shotgun (WGS) entry which is preliminary data.</text>
</comment>
<feature type="domain" description="GGDEF" evidence="4">
    <location>
        <begin position="2"/>
        <end position="66"/>
    </location>
</feature>
<dbReference type="EMBL" id="JBIGHW010000001">
    <property type="protein sequence ID" value="MFG6439447.1"/>
    <property type="molecule type" value="Genomic_DNA"/>
</dbReference>
<dbReference type="InterPro" id="IPR050469">
    <property type="entry name" value="Diguanylate_Cyclase"/>
</dbReference>
<dbReference type="RefSeq" id="WP_394394826.1">
    <property type="nucleotide sequence ID" value="NZ_JBIGHW010000001.1"/>
</dbReference>
<dbReference type="Gene3D" id="3.30.70.270">
    <property type="match status" value="1"/>
</dbReference>
<feature type="region of interest" description="Disordered" evidence="3">
    <location>
        <begin position="46"/>
        <end position="66"/>
    </location>
</feature>
<organism evidence="5 6">
    <name type="scientific">Pelomonas margarita</name>
    <dbReference type="NCBI Taxonomy" id="3299031"/>
    <lineage>
        <taxon>Bacteria</taxon>
        <taxon>Pseudomonadati</taxon>
        <taxon>Pseudomonadota</taxon>
        <taxon>Betaproteobacteria</taxon>
        <taxon>Burkholderiales</taxon>
        <taxon>Sphaerotilaceae</taxon>
        <taxon>Roseateles</taxon>
    </lineage>
</organism>
<dbReference type="Proteomes" id="UP001606301">
    <property type="component" value="Unassembled WGS sequence"/>
</dbReference>
<reference evidence="5 6" key="1">
    <citation type="submission" date="2024-08" db="EMBL/GenBank/DDBJ databases">
        <authorList>
            <person name="Lu H."/>
        </authorList>
    </citation>
    <scope>NUCLEOTIDE SEQUENCE [LARGE SCALE GENOMIC DNA]</scope>
    <source>
        <strain evidence="5 6">LKC17W</strain>
    </source>
</reference>
<dbReference type="InterPro" id="IPR029787">
    <property type="entry name" value="Nucleotide_cyclase"/>
</dbReference>
<dbReference type="GO" id="GO:0052621">
    <property type="term" value="F:diguanylate cyclase activity"/>
    <property type="evidence" value="ECO:0007669"/>
    <property type="project" value="UniProtKB-EC"/>
</dbReference>
<gene>
    <name evidence="5" type="ORF">ACG0Z3_02040</name>
</gene>
<keyword evidence="5" id="KW-0808">Transferase</keyword>
<proteinExistence type="predicted"/>
<dbReference type="InterPro" id="IPR000160">
    <property type="entry name" value="GGDEF_dom"/>
</dbReference>
<dbReference type="PANTHER" id="PTHR45138">
    <property type="entry name" value="REGULATORY COMPONENTS OF SENSORY TRANSDUCTION SYSTEM"/>
    <property type="match status" value="1"/>
</dbReference>
<evidence type="ECO:0000313" key="5">
    <source>
        <dbReference type="EMBL" id="MFG6439447.1"/>
    </source>
</evidence>
<keyword evidence="6" id="KW-1185">Reference proteome</keyword>
<evidence type="ECO:0000259" key="4">
    <source>
        <dbReference type="PROSITE" id="PS50887"/>
    </source>
</evidence>
<dbReference type="PROSITE" id="PS50887">
    <property type="entry name" value="GGDEF"/>
    <property type="match status" value="1"/>
</dbReference>
<comment type="catalytic activity">
    <reaction evidence="2">
        <text>2 GTP = 3',3'-c-di-GMP + 2 diphosphate</text>
        <dbReference type="Rhea" id="RHEA:24898"/>
        <dbReference type="ChEBI" id="CHEBI:33019"/>
        <dbReference type="ChEBI" id="CHEBI:37565"/>
        <dbReference type="ChEBI" id="CHEBI:58805"/>
        <dbReference type="EC" id="2.7.7.65"/>
    </reaction>
</comment>
<evidence type="ECO:0000256" key="3">
    <source>
        <dbReference type="SAM" id="MobiDB-lite"/>
    </source>
</evidence>
<protein>
    <recommendedName>
        <fullName evidence="1">diguanylate cyclase</fullName>
        <ecNumber evidence="1">2.7.7.65</ecNumber>
    </recommendedName>
</protein>
<name>A0ABW7FCY8_9BURK</name>
<evidence type="ECO:0000313" key="6">
    <source>
        <dbReference type="Proteomes" id="UP001606301"/>
    </source>
</evidence>
<dbReference type="NCBIfam" id="TIGR00254">
    <property type="entry name" value="GGDEF"/>
    <property type="match status" value="1"/>
</dbReference>
<dbReference type="Pfam" id="PF00990">
    <property type="entry name" value="GGDEF"/>
    <property type="match status" value="1"/>
</dbReference>
<dbReference type="SUPFAM" id="SSF55073">
    <property type="entry name" value="Nucleotide cyclase"/>
    <property type="match status" value="1"/>
</dbReference>
<sequence>MADGVFLLVDVDGFKRIDDRYGHAAGDAVLVQIGARLRDVLWARGGRPGQQPTAGRGGCGAGVVAR</sequence>
<dbReference type="PANTHER" id="PTHR45138:SF9">
    <property type="entry name" value="DIGUANYLATE CYCLASE DGCM-RELATED"/>
    <property type="match status" value="1"/>
</dbReference>
<dbReference type="EC" id="2.7.7.65" evidence="1"/>
<dbReference type="InterPro" id="IPR043128">
    <property type="entry name" value="Rev_trsase/Diguanyl_cyclase"/>
</dbReference>
<keyword evidence="5" id="KW-0548">Nucleotidyltransferase</keyword>
<accession>A0ABW7FCY8</accession>
<feature type="compositionally biased region" description="Gly residues" evidence="3">
    <location>
        <begin position="55"/>
        <end position="66"/>
    </location>
</feature>
<evidence type="ECO:0000256" key="2">
    <source>
        <dbReference type="ARBA" id="ARBA00034247"/>
    </source>
</evidence>